<dbReference type="InterPro" id="IPR011009">
    <property type="entry name" value="Kinase-like_dom_sf"/>
</dbReference>
<accession>A0A369K1Y6</accession>
<protein>
    <recommendedName>
        <fullName evidence="1">Aminoglycoside phosphotransferase domain-containing protein</fullName>
    </recommendedName>
</protein>
<comment type="caution">
    <text evidence="2">The sequence shown here is derived from an EMBL/GenBank/DDBJ whole genome shotgun (WGS) entry which is preliminary data.</text>
</comment>
<feature type="domain" description="Aminoglycoside phosphotransferase" evidence="1">
    <location>
        <begin position="77"/>
        <end position="230"/>
    </location>
</feature>
<dbReference type="SUPFAM" id="SSF56112">
    <property type="entry name" value="Protein kinase-like (PK-like)"/>
    <property type="match status" value="1"/>
</dbReference>
<evidence type="ECO:0000313" key="3">
    <source>
        <dbReference type="Proteomes" id="UP000076154"/>
    </source>
</evidence>
<sequence>MVEDVENDVVDLSDSDASDTEAGYRLKEDGCYAITEQKKYYWFEDPKGSVVIKRNLTPSEYVYNNYGDLLVPYMCPERMKNEVAAIRYIQRHTTIPTPNIRCAFEDHGRYYIITDLVPGLTLPELPNDKKAPVIKKLEGYIAEMHTLKSRTMGGVAGDVILPYRLSMEWPEDEVLKLREADTPEFVFCHNDLSQHNVLVDETTLKVNAIIDWEYAGFFPPEFDGAFYLRPGPSVALDAYGEVDDVPMLLEVIEHWKAE</sequence>
<dbReference type="PANTHER" id="PTHR21310">
    <property type="entry name" value="AMINOGLYCOSIDE PHOSPHOTRANSFERASE-RELATED-RELATED"/>
    <property type="match status" value="1"/>
</dbReference>
<dbReference type="InterPro" id="IPR002575">
    <property type="entry name" value="Aminoglycoside_PTrfase"/>
</dbReference>
<dbReference type="PANTHER" id="PTHR21310:SF15">
    <property type="entry name" value="AMINOGLYCOSIDE PHOSPHOTRANSFERASE DOMAIN-CONTAINING PROTEIN"/>
    <property type="match status" value="1"/>
</dbReference>
<evidence type="ECO:0000313" key="2">
    <source>
        <dbReference type="EMBL" id="RDB28639.1"/>
    </source>
</evidence>
<dbReference type="CDD" id="cd05120">
    <property type="entry name" value="APH_ChoK_like"/>
    <property type="match status" value="1"/>
</dbReference>
<dbReference type="InParanoid" id="A0A369K1Y6"/>
<reference evidence="2" key="1">
    <citation type="submission" date="2018-04" db="EMBL/GenBank/DDBJ databases">
        <title>Whole genome sequencing of Hypsizygus marmoreus.</title>
        <authorList>
            <person name="Choi I.-G."/>
            <person name="Min B."/>
            <person name="Kim J.-G."/>
            <person name="Kim S."/>
            <person name="Oh Y.-L."/>
            <person name="Kong W.-S."/>
            <person name="Park H."/>
            <person name="Jeong J."/>
            <person name="Song E.-S."/>
        </authorList>
    </citation>
    <scope>NUCLEOTIDE SEQUENCE [LARGE SCALE GENOMIC DNA]</scope>
    <source>
        <strain evidence="2">51987-8</strain>
    </source>
</reference>
<evidence type="ECO:0000259" key="1">
    <source>
        <dbReference type="Pfam" id="PF01636"/>
    </source>
</evidence>
<organism evidence="2 3">
    <name type="scientific">Hypsizygus marmoreus</name>
    <name type="common">White beech mushroom</name>
    <name type="synonym">Agaricus marmoreus</name>
    <dbReference type="NCBI Taxonomy" id="39966"/>
    <lineage>
        <taxon>Eukaryota</taxon>
        <taxon>Fungi</taxon>
        <taxon>Dikarya</taxon>
        <taxon>Basidiomycota</taxon>
        <taxon>Agaricomycotina</taxon>
        <taxon>Agaricomycetes</taxon>
        <taxon>Agaricomycetidae</taxon>
        <taxon>Agaricales</taxon>
        <taxon>Tricholomatineae</taxon>
        <taxon>Lyophyllaceae</taxon>
        <taxon>Hypsizygus</taxon>
    </lineage>
</organism>
<gene>
    <name evidence="2" type="ORF">Hypma_014860</name>
</gene>
<keyword evidence="3" id="KW-1185">Reference proteome</keyword>
<dbReference type="STRING" id="39966.A0A369K1Y6"/>
<dbReference type="AlphaFoldDB" id="A0A369K1Y6"/>
<proteinExistence type="predicted"/>
<dbReference type="EMBL" id="LUEZ02000010">
    <property type="protein sequence ID" value="RDB28639.1"/>
    <property type="molecule type" value="Genomic_DNA"/>
</dbReference>
<dbReference type="Proteomes" id="UP000076154">
    <property type="component" value="Unassembled WGS sequence"/>
</dbReference>
<dbReference type="Pfam" id="PF01636">
    <property type="entry name" value="APH"/>
    <property type="match status" value="1"/>
</dbReference>
<name>A0A369K1Y6_HYPMA</name>
<dbReference type="Gene3D" id="3.90.1200.10">
    <property type="match status" value="1"/>
</dbReference>
<dbReference type="OrthoDB" id="8300194at2759"/>
<dbReference type="InterPro" id="IPR051678">
    <property type="entry name" value="AGP_Transferase"/>
</dbReference>